<evidence type="ECO:0000313" key="1">
    <source>
        <dbReference type="EMBL" id="KAF5794803.1"/>
    </source>
</evidence>
<reference evidence="1" key="3">
    <citation type="submission" date="2020-06" db="EMBL/GenBank/DDBJ databases">
        <title>Helianthus annuus Genome sequencing and assembly Release 2.</title>
        <authorList>
            <person name="Gouzy J."/>
            <person name="Langlade N."/>
            <person name="Munos S."/>
        </authorList>
    </citation>
    <scope>NUCLEOTIDE SEQUENCE</scope>
    <source>
        <tissue evidence="1">Leaves</tissue>
    </source>
</reference>
<evidence type="ECO:0008006" key="4">
    <source>
        <dbReference type="Google" id="ProtNLM"/>
    </source>
</evidence>
<dbReference type="EMBL" id="CM007897">
    <property type="protein sequence ID" value="OTG18171.1"/>
    <property type="molecule type" value="Genomic_DNA"/>
</dbReference>
<evidence type="ECO:0000313" key="3">
    <source>
        <dbReference type="Proteomes" id="UP000215914"/>
    </source>
</evidence>
<dbReference type="AlphaFoldDB" id="A0A251U790"/>
<sequence length="241" mass="26917">MASPKMSLKLLVDVKGSRVLFAEVPKEFVDFLFHIFSLPLGTLIESLGSNQMVGCLGKLKESIDSIKVEDEFNPITAFNGDIFQLCFYHASPKKQSVYRCANAAKKVYNDDYDYNFNFKYGSNKACQSNVTLYVNSICPNCIGSMNVPMTVVMPEVAETNERKKARYEKEAVSYVVMDNLEVKPIMSTVSTISSITLISKFGVKDLSQLEEKTVTFGKDEGLKLLMASLKTDKVLTSIFLD</sequence>
<keyword evidence="3" id="KW-1185">Reference proteome</keyword>
<dbReference type="OrthoDB" id="2014278at2759"/>
<gene>
    <name evidence="2" type="ORF">HannXRQ_Chr08g0220181</name>
    <name evidence="1" type="ORF">HanXRQr2_Chr08g0332231</name>
</gene>
<dbReference type="Proteomes" id="UP000215914">
    <property type="component" value="Chromosome 8"/>
</dbReference>
<dbReference type="InParanoid" id="A0A251U790"/>
<evidence type="ECO:0000313" key="2">
    <source>
        <dbReference type="EMBL" id="OTG18171.1"/>
    </source>
</evidence>
<name>A0A251U790_HELAN</name>
<accession>A0A251U790</accession>
<proteinExistence type="predicted"/>
<dbReference type="Gramene" id="mRNA:HanXRQr2_Chr08g0332231">
    <property type="protein sequence ID" value="mRNA:HanXRQr2_Chr08g0332231"/>
    <property type="gene ID" value="HanXRQr2_Chr08g0332231"/>
</dbReference>
<dbReference type="OMA" id="SKYMANG"/>
<reference evidence="2" key="2">
    <citation type="submission" date="2017-02" db="EMBL/GenBank/DDBJ databases">
        <title>Sunflower complete genome.</title>
        <authorList>
            <person name="Langlade N."/>
            <person name="Munos S."/>
        </authorList>
    </citation>
    <scope>NUCLEOTIDE SEQUENCE [LARGE SCALE GENOMIC DNA]</scope>
    <source>
        <tissue evidence="2">Leaves</tissue>
    </source>
</reference>
<protein>
    <recommendedName>
        <fullName evidence="4">DUF674 domain-containing protein</fullName>
    </recommendedName>
</protein>
<dbReference type="PANTHER" id="PTHR33103">
    <property type="entry name" value="OS01G0153900 PROTEIN"/>
    <property type="match status" value="1"/>
</dbReference>
<reference evidence="1 3" key="1">
    <citation type="journal article" date="2017" name="Nature">
        <title>The sunflower genome provides insights into oil metabolism, flowering and Asterid evolution.</title>
        <authorList>
            <person name="Badouin H."/>
            <person name="Gouzy J."/>
            <person name="Grassa C.J."/>
            <person name="Murat F."/>
            <person name="Staton S.E."/>
            <person name="Cottret L."/>
            <person name="Lelandais-Briere C."/>
            <person name="Owens G.L."/>
            <person name="Carrere S."/>
            <person name="Mayjonade B."/>
            <person name="Legrand L."/>
            <person name="Gill N."/>
            <person name="Kane N.C."/>
            <person name="Bowers J.E."/>
            <person name="Hubner S."/>
            <person name="Bellec A."/>
            <person name="Berard A."/>
            <person name="Berges H."/>
            <person name="Blanchet N."/>
            <person name="Boniface M.C."/>
            <person name="Brunel D."/>
            <person name="Catrice O."/>
            <person name="Chaidir N."/>
            <person name="Claudel C."/>
            <person name="Donnadieu C."/>
            <person name="Faraut T."/>
            <person name="Fievet G."/>
            <person name="Helmstetter N."/>
            <person name="King M."/>
            <person name="Knapp S.J."/>
            <person name="Lai Z."/>
            <person name="Le Paslier M.C."/>
            <person name="Lippi Y."/>
            <person name="Lorenzon L."/>
            <person name="Mandel J.R."/>
            <person name="Marage G."/>
            <person name="Marchand G."/>
            <person name="Marquand E."/>
            <person name="Bret-Mestries E."/>
            <person name="Morien E."/>
            <person name="Nambeesan S."/>
            <person name="Nguyen T."/>
            <person name="Pegot-Espagnet P."/>
            <person name="Pouilly N."/>
            <person name="Raftis F."/>
            <person name="Sallet E."/>
            <person name="Schiex T."/>
            <person name="Thomas J."/>
            <person name="Vandecasteele C."/>
            <person name="Vares D."/>
            <person name="Vear F."/>
            <person name="Vautrin S."/>
            <person name="Crespi M."/>
            <person name="Mangin B."/>
            <person name="Burke J.M."/>
            <person name="Salse J."/>
            <person name="Munos S."/>
            <person name="Vincourt P."/>
            <person name="Rieseberg L.H."/>
            <person name="Langlade N.B."/>
        </authorList>
    </citation>
    <scope>NUCLEOTIDE SEQUENCE [LARGE SCALE GENOMIC DNA]</scope>
    <source>
        <strain evidence="3">cv. SF193</strain>
        <tissue evidence="1">Leaves</tissue>
    </source>
</reference>
<dbReference type="PANTHER" id="PTHR33103:SF110">
    <property type="entry name" value="DUF674 FAMILY PROTEIN"/>
    <property type="match status" value="1"/>
</dbReference>
<dbReference type="Pfam" id="PF05056">
    <property type="entry name" value="DUF674"/>
    <property type="match status" value="1"/>
</dbReference>
<dbReference type="InterPro" id="IPR007750">
    <property type="entry name" value="DUF674"/>
</dbReference>
<dbReference type="EMBL" id="MNCJ02000323">
    <property type="protein sequence ID" value="KAF5794803.1"/>
    <property type="molecule type" value="Genomic_DNA"/>
</dbReference>
<organism evidence="2 3">
    <name type="scientific">Helianthus annuus</name>
    <name type="common">Common sunflower</name>
    <dbReference type="NCBI Taxonomy" id="4232"/>
    <lineage>
        <taxon>Eukaryota</taxon>
        <taxon>Viridiplantae</taxon>
        <taxon>Streptophyta</taxon>
        <taxon>Embryophyta</taxon>
        <taxon>Tracheophyta</taxon>
        <taxon>Spermatophyta</taxon>
        <taxon>Magnoliopsida</taxon>
        <taxon>eudicotyledons</taxon>
        <taxon>Gunneridae</taxon>
        <taxon>Pentapetalae</taxon>
        <taxon>asterids</taxon>
        <taxon>campanulids</taxon>
        <taxon>Asterales</taxon>
        <taxon>Asteraceae</taxon>
        <taxon>Asteroideae</taxon>
        <taxon>Heliantheae alliance</taxon>
        <taxon>Heliantheae</taxon>
        <taxon>Helianthus</taxon>
    </lineage>
</organism>